<evidence type="ECO:0000313" key="2">
    <source>
        <dbReference type="EMBL" id="SHN35915.1"/>
    </source>
</evidence>
<organism evidence="2 3">
    <name type="scientific">Streptomyces yunnanensis</name>
    <dbReference type="NCBI Taxonomy" id="156453"/>
    <lineage>
        <taxon>Bacteria</taxon>
        <taxon>Bacillati</taxon>
        <taxon>Actinomycetota</taxon>
        <taxon>Actinomycetes</taxon>
        <taxon>Kitasatosporales</taxon>
        <taxon>Streptomycetaceae</taxon>
        <taxon>Streptomyces</taxon>
    </lineage>
</organism>
<comment type="caution">
    <text evidence="2">The sequence shown here is derived from an EMBL/GenBank/DDBJ whole genome shotgun (WGS) entry which is preliminary data.</text>
</comment>
<feature type="compositionally biased region" description="Basic and acidic residues" evidence="1">
    <location>
        <begin position="21"/>
        <end position="33"/>
    </location>
</feature>
<dbReference type="AlphaFoldDB" id="A0A9X8N9U9"/>
<proteinExistence type="predicted"/>
<evidence type="ECO:0000256" key="1">
    <source>
        <dbReference type="SAM" id="MobiDB-lite"/>
    </source>
</evidence>
<evidence type="ECO:0000313" key="3">
    <source>
        <dbReference type="Proteomes" id="UP000184388"/>
    </source>
</evidence>
<accession>A0A9X8N9U9</accession>
<feature type="region of interest" description="Disordered" evidence="1">
    <location>
        <begin position="20"/>
        <end position="44"/>
    </location>
</feature>
<dbReference type="EMBL" id="FRBK01000063">
    <property type="protein sequence ID" value="SHN35915.1"/>
    <property type="molecule type" value="Genomic_DNA"/>
</dbReference>
<dbReference type="Proteomes" id="UP000184388">
    <property type="component" value="Unassembled WGS sequence"/>
</dbReference>
<evidence type="ECO:0008006" key="4">
    <source>
        <dbReference type="Google" id="ProtNLM"/>
    </source>
</evidence>
<protein>
    <recommendedName>
        <fullName evidence="4">Helix-turn-helix of DDE superfamily endonuclease</fullName>
    </recommendedName>
</protein>
<gene>
    <name evidence="2" type="ORF">SAMN05216268_1637</name>
</gene>
<sequence>MTSTELTGLVTALADPWHALHAPDHTTRRDGATRRRAPGSGRKAKLDLTDRVLATVLHQHLGLPPTVLARLFTVSKDTIRQTTGEIRQLMDQHGHQLAPAVAHLTISHDR</sequence>
<reference evidence="3" key="1">
    <citation type="submission" date="2016-11" db="EMBL/GenBank/DDBJ databases">
        <authorList>
            <person name="Jaros S."/>
            <person name="Januszkiewicz K."/>
            <person name="Wedrychowicz H."/>
        </authorList>
    </citation>
    <scope>NUCLEOTIDE SEQUENCE [LARGE SCALE GENOMIC DNA]</scope>
    <source>
        <strain evidence="3">CGMCC 4.3555</strain>
    </source>
</reference>
<name>A0A9X8N9U9_9ACTN</name>